<accession>A0A2R6B8T1</accession>
<organism evidence="2 3">
    <name type="scientific">Candidatus Marsarchaeota G2 archaeon ECH_B_2</name>
    <dbReference type="NCBI Taxonomy" id="1978160"/>
    <lineage>
        <taxon>Archaea</taxon>
        <taxon>Candidatus Marsarchaeota</taxon>
        <taxon>Candidatus Marsarchaeota group 2</taxon>
    </lineage>
</organism>
<dbReference type="EMBL" id="NEXH01000014">
    <property type="protein sequence ID" value="PSN95070.1"/>
    <property type="molecule type" value="Genomic_DNA"/>
</dbReference>
<dbReference type="Proteomes" id="UP000241284">
    <property type="component" value="Unassembled WGS sequence"/>
</dbReference>
<keyword evidence="1" id="KW-0812">Transmembrane</keyword>
<evidence type="ECO:0000313" key="2">
    <source>
        <dbReference type="EMBL" id="PSN95070.1"/>
    </source>
</evidence>
<evidence type="ECO:0000256" key="1">
    <source>
        <dbReference type="SAM" id="Phobius"/>
    </source>
</evidence>
<keyword evidence="1" id="KW-1133">Transmembrane helix</keyword>
<protein>
    <submittedName>
        <fullName evidence="2">Uncharacterized protein</fullName>
    </submittedName>
</protein>
<comment type="caution">
    <text evidence="2">The sequence shown here is derived from an EMBL/GenBank/DDBJ whole genome shotgun (WGS) entry which is preliminary data.</text>
</comment>
<reference evidence="2 3" key="1">
    <citation type="submission" date="2017-04" db="EMBL/GenBank/DDBJ databases">
        <title>Novel microbial lineages endemic to geothermal iron-oxide mats fill important gaps in the evolutionary history of Archaea.</title>
        <authorList>
            <person name="Jay Z.J."/>
            <person name="Beam J.P."/>
            <person name="Dlakic M."/>
            <person name="Rusch D.B."/>
            <person name="Kozubal M.A."/>
            <person name="Inskeep W.P."/>
        </authorList>
    </citation>
    <scope>NUCLEOTIDE SEQUENCE [LARGE SCALE GENOMIC DNA]</scope>
    <source>
        <strain evidence="2">ECH_B_2</strain>
    </source>
</reference>
<keyword evidence="1" id="KW-0472">Membrane</keyword>
<sequence>MLVNDHRGVNAPIIALVAVVIVVAFGVVYSAAFQRGYSYGFHSGFNSGVSGELFHFGTSIPLTPGSELSVDLDYLKLAFGATNVTVNLYGEFSVLGAGGAPTNNSVTLYVTSGGRTLYSTGYVSDATVNASIVLNLGDGSSVYLIVKANPFNNQVVNVFWNSDLRMNLKPKE</sequence>
<dbReference type="AlphaFoldDB" id="A0A2R6B8T1"/>
<name>A0A2R6B8T1_9ARCH</name>
<proteinExistence type="predicted"/>
<feature type="transmembrane region" description="Helical" evidence="1">
    <location>
        <begin position="12"/>
        <end position="33"/>
    </location>
</feature>
<gene>
    <name evidence="2" type="ORF">B9Q06_07100</name>
</gene>
<evidence type="ECO:0000313" key="3">
    <source>
        <dbReference type="Proteomes" id="UP000241284"/>
    </source>
</evidence>